<evidence type="ECO:0000256" key="5">
    <source>
        <dbReference type="ARBA" id="ARBA00022679"/>
    </source>
</evidence>
<dbReference type="CDD" id="cd09286">
    <property type="entry name" value="NMNAT_Eukarya"/>
    <property type="match status" value="1"/>
</dbReference>
<comment type="pathway">
    <text evidence="2">Cofactor biosynthesis; NAD(+) biosynthesis; deamido-NAD(+) from nicotinate D-ribonucleotide: step 1/1.</text>
</comment>
<dbReference type="PANTHER" id="PTHR12039:SF0">
    <property type="entry name" value="NICOTINAMIDE-NUCLEOTIDE ADENYLYLTRANSFERASE"/>
    <property type="match status" value="1"/>
</dbReference>
<protein>
    <recommendedName>
        <fullName evidence="11">Nicotinamide-nucleotide adenylyltransferase</fullName>
        <ecNumber evidence="11">2.7.7.1</ecNumber>
        <ecNumber evidence="11">2.7.7.18</ecNumber>
    </recommendedName>
</protein>
<evidence type="ECO:0000256" key="4">
    <source>
        <dbReference type="ARBA" id="ARBA00022642"/>
    </source>
</evidence>
<comment type="pathway">
    <text evidence="1 11">Cofactor biosynthesis; NAD(+) biosynthesis; NAD(+) from nicotinamide D-ribonucleotide: step 1/1.</text>
</comment>
<evidence type="ECO:0000256" key="9">
    <source>
        <dbReference type="ARBA" id="ARBA00023027"/>
    </source>
</evidence>
<keyword evidence="14" id="KW-1185">Reference proteome</keyword>
<evidence type="ECO:0000259" key="12">
    <source>
        <dbReference type="Pfam" id="PF01467"/>
    </source>
</evidence>
<dbReference type="InterPro" id="IPR004821">
    <property type="entry name" value="Cyt_trans-like"/>
</dbReference>
<evidence type="ECO:0000256" key="7">
    <source>
        <dbReference type="ARBA" id="ARBA00022741"/>
    </source>
</evidence>
<dbReference type="PANTHER" id="PTHR12039">
    <property type="entry name" value="NICOTINAMIDE MONONUCLEOTIDE ADENYLYLTRANSFERASE"/>
    <property type="match status" value="1"/>
</dbReference>
<dbReference type="EMBL" id="OZ021739">
    <property type="protein sequence ID" value="CAK9321759.1"/>
    <property type="molecule type" value="Genomic_DNA"/>
</dbReference>
<keyword evidence="7 11" id="KW-0547">Nucleotide-binding</keyword>
<keyword evidence="6 11" id="KW-0548">Nucleotidyltransferase</keyword>
<name>A0ABP0YMZ8_9ROSI</name>
<evidence type="ECO:0000313" key="14">
    <source>
        <dbReference type="Proteomes" id="UP001642487"/>
    </source>
</evidence>
<dbReference type="InterPro" id="IPR051182">
    <property type="entry name" value="Euk_NMN_adenylyltrnsfrase"/>
</dbReference>
<evidence type="ECO:0000256" key="11">
    <source>
        <dbReference type="RuleBase" id="RU362021"/>
    </source>
</evidence>
<proteinExistence type="inferred from homology"/>
<dbReference type="EC" id="2.7.7.18" evidence="11"/>
<accession>A0ABP0YMZ8</accession>
<comment type="catalytic activity">
    <reaction evidence="10 11">
        <text>nicotinate beta-D-ribonucleotide + ATP + H(+) = deamido-NAD(+) + diphosphate</text>
        <dbReference type="Rhea" id="RHEA:22860"/>
        <dbReference type="ChEBI" id="CHEBI:15378"/>
        <dbReference type="ChEBI" id="CHEBI:30616"/>
        <dbReference type="ChEBI" id="CHEBI:33019"/>
        <dbReference type="ChEBI" id="CHEBI:57502"/>
        <dbReference type="ChEBI" id="CHEBI:58437"/>
        <dbReference type="EC" id="2.7.7.18"/>
    </reaction>
</comment>
<evidence type="ECO:0000256" key="6">
    <source>
        <dbReference type="ARBA" id="ARBA00022695"/>
    </source>
</evidence>
<keyword evidence="5 11" id="KW-0808">Transferase</keyword>
<organism evidence="13 14">
    <name type="scientific">Citrullus colocynthis</name>
    <name type="common">colocynth</name>
    <dbReference type="NCBI Taxonomy" id="252529"/>
    <lineage>
        <taxon>Eukaryota</taxon>
        <taxon>Viridiplantae</taxon>
        <taxon>Streptophyta</taxon>
        <taxon>Embryophyta</taxon>
        <taxon>Tracheophyta</taxon>
        <taxon>Spermatophyta</taxon>
        <taxon>Magnoliopsida</taxon>
        <taxon>eudicotyledons</taxon>
        <taxon>Gunneridae</taxon>
        <taxon>Pentapetalae</taxon>
        <taxon>rosids</taxon>
        <taxon>fabids</taxon>
        <taxon>Cucurbitales</taxon>
        <taxon>Cucurbitaceae</taxon>
        <taxon>Benincaseae</taxon>
        <taxon>Citrullus</taxon>
    </lineage>
</organism>
<dbReference type="InterPro" id="IPR045094">
    <property type="entry name" value="NMNAT_euk"/>
</dbReference>
<evidence type="ECO:0000256" key="2">
    <source>
        <dbReference type="ARBA" id="ARBA00005019"/>
    </source>
</evidence>
<evidence type="ECO:0000256" key="3">
    <source>
        <dbReference type="ARBA" id="ARBA00007064"/>
    </source>
</evidence>
<dbReference type="InterPro" id="IPR014729">
    <property type="entry name" value="Rossmann-like_a/b/a_fold"/>
</dbReference>
<dbReference type="NCBIfam" id="TIGR00482">
    <property type="entry name" value="nicotinate (nicotinamide) nucleotide adenylyltransferase"/>
    <property type="match status" value="1"/>
</dbReference>
<evidence type="ECO:0000256" key="10">
    <source>
        <dbReference type="ARBA" id="ARBA00048721"/>
    </source>
</evidence>
<comment type="similarity">
    <text evidence="3 11">Belongs to the eukaryotic NMN adenylyltransferase family.</text>
</comment>
<dbReference type="Gene3D" id="3.40.50.620">
    <property type="entry name" value="HUPs"/>
    <property type="match status" value="1"/>
</dbReference>
<evidence type="ECO:0000256" key="8">
    <source>
        <dbReference type="ARBA" id="ARBA00022840"/>
    </source>
</evidence>
<feature type="domain" description="Cytidyltransferase-like" evidence="12">
    <location>
        <begin position="52"/>
        <end position="234"/>
    </location>
</feature>
<reference evidence="13 14" key="1">
    <citation type="submission" date="2024-03" db="EMBL/GenBank/DDBJ databases">
        <authorList>
            <person name="Gkanogiannis A."/>
            <person name="Becerra Lopez-Lavalle L."/>
        </authorList>
    </citation>
    <scope>NUCLEOTIDE SEQUENCE [LARGE SCALE GENOMIC DNA]</scope>
</reference>
<dbReference type="Pfam" id="PF01467">
    <property type="entry name" value="CTP_transf_like"/>
    <property type="match status" value="1"/>
</dbReference>
<gene>
    <name evidence="13" type="ORF">CITCOLO1_LOCUS13849</name>
</gene>
<dbReference type="Proteomes" id="UP001642487">
    <property type="component" value="Chromosome 5"/>
</dbReference>
<keyword evidence="9 11" id="KW-0520">NAD</keyword>
<dbReference type="EC" id="2.7.7.1" evidence="11"/>
<dbReference type="InterPro" id="IPR005248">
    <property type="entry name" value="NadD/NMNAT"/>
</dbReference>
<comment type="catalytic activity">
    <reaction evidence="11">
        <text>beta-nicotinamide D-ribonucleotide + ATP + H(+) = diphosphate + NAD(+)</text>
        <dbReference type="Rhea" id="RHEA:21360"/>
        <dbReference type="ChEBI" id="CHEBI:14649"/>
        <dbReference type="ChEBI" id="CHEBI:15378"/>
        <dbReference type="ChEBI" id="CHEBI:30616"/>
        <dbReference type="ChEBI" id="CHEBI:33019"/>
        <dbReference type="ChEBI" id="CHEBI:57540"/>
        <dbReference type="EC" id="2.7.7.1"/>
    </reaction>
</comment>
<sequence>MVENISSHDQISETISSMEIPLPVDKLALELVSHGSSSGHLIKPKMLVVLVATGSFNPPTYMHLRMFELARDALKLEGLCVIGGYMSPVNDAYKKKGLISSEHRIKLCNLACQSSEYIMVDPWEASQNAYQRTLTVLSRVKTSLCDSGLLPEEFLKLMLVCGSDLLQSFATPGVWIRDQVQIICRDYGLVCIRREGQDVEKIILDDEILYENRNNIKIVDEIVPNQISSTRVRNCISRGLSIKYLTADEVIEYIREQHLYLKP</sequence>
<keyword evidence="4 11" id="KW-0662">Pyridine nucleotide biosynthesis</keyword>
<evidence type="ECO:0000313" key="13">
    <source>
        <dbReference type="EMBL" id="CAK9321759.1"/>
    </source>
</evidence>
<evidence type="ECO:0000256" key="1">
    <source>
        <dbReference type="ARBA" id="ARBA00004658"/>
    </source>
</evidence>
<dbReference type="SUPFAM" id="SSF52374">
    <property type="entry name" value="Nucleotidylyl transferase"/>
    <property type="match status" value="1"/>
</dbReference>
<keyword evidence="8 11" id="KW-0067">ATP-binding</keyword>